<evidence type="ECO:0000313" key="2">
    <source>
        <dbReference type="Proteomes" id="UP000261758"/>
    </source>
</evidence>
<evidence type="ECO:0000313" key="1">
    <source>
        <dbReference type="EMBL" id="AXV82266.1"/>
    </source>
</evidence>
<protein>
    <recommendedName>
        <fullName evidence="3">OmdA domain containing protein</fullName>
    </recommendedName>
</protein>
<sequence>MQEAPIQENKSGLPVLGFVNAWVFEQWLLAQPDAPGVWIKLAKKGSGLASITRQQAVDVALCHGWIDGQGASYDEHYFLLRFTPRRPRSIWSQVNRARVEALIADGHMRPAGLAQIEAAKADGRWDAAYPPQSQALTPNDLQAALATCPEAAAAFDALSRSKRYALLNAIVTVKRAETRARKITELIARLSKREDAGA</sequence>
<accession>A0AAD0WGY0</accession>
<dbReference type="RefSeq" id="WP_064477601.1">
    <property type="nucleotide sequence ID" value="NZ_CP022759.1"/>
</dbReference>
<proteinExistence type="predicted"/>
<name>A0AAD0WGY0_RALSL</name>
<dbReference type="AlphaFoldDB" id="A0AAD0WGY0"/>
<dbReference type="Pfam" id="PF13376">
    <property type="entry name" value="OmdA"/>
    <property type="match status" value="1"/>
</dbReference>
<organism evidence="1 2">
    <name type="scientific">Ralstonia solanacearum</name>
    <name type="common">Pseudomonas solanacearum</name>
    <dbReference type="NCBI Taxonomy" id="305"/>
    <lineage>
        <taxon>Bacteria</taxon>
        <taxon>Pseudomonadati</taxon>
        <taxon>Pseudomonadota</taxon>
        <taxon>Betaproteobacteria</taxon>
        <taxon>Burkholderiales</taxon>
        <taxon>Burkholderiaceae</taxon>
        <taxon>Ralstonia</taxon>
        <taxon>Ralstonia solanacearum species complex</taxon>
    </lineage>
</organism>
<dbReference type="EMBL" id="CP022759">
    <property type="protein sequence ID" value="AXV82266.1"/>
    <property type="molecule type" value="Genomic_DNA"/>
</dbReference>
<evidence type="ECO:0008006" key="3">
    <source>
        <dbReference type="Google" id="ProtNLM"/>
    </source>
</evidence>
<dbReference type="Proteomes" id="UP000261758">
    <property type="component" value="Chromosome"/>
</dbReference>
<reference evidence="1 2" key="1">
    <citation type="submission" date="2017-08" db="EMBL/GenBank/DDBJ databases">
        <title>Genome sequences of Ralstonia solanacearum Species Complex (RSSC) isolated from Potato bacterial wilts in Korea.</title>
        <authorList>
            <person name="Cho H."/>
            <person name="Song E.-S."/>
            <person name="Lee Y.K."/>
            <person name="Lee S."/>
            <person name="Lee S.-W."/>
            <person name="Jo A."/>
            <person name="Kim J.-G."/>
            <person name="Hwang I."/>
        </authorList>
    </citation>
    <scope>NUCLEOTIDE SEQUENCE [LARGE SCALE GENOMIC DNA]</scope>
    <source>
        <strain evidence="1 2">T98</strain>
    </source>
</reference>
<gene>
    <name evidence="1" type="ORF">CJO77_12410</name>
</gene>